<evidence type="ECO:0000256" key="1">
    <source>
        <dbReference type="ARBA" id="ARBA00004651"/>
    </source>
</evidence>
<evidence type="ECO:0000256" key="3">
    <source>
        <dbReference type="ARBA" id="ARBA00022475"/>
    </source>
</evidence>
<feature type="transmembrane region" description="Helical" evidence="7">
    <location>
        <begin position="16"/>
        <end position="37"/>
    </location>
</feature>
<dbReference type="PIRSF" id="PIRSF031773">
    <property type="entry name" value="DevC"/>
    <property type="match status" value="1"/>
</dbReference>
<evidence type="ECO:0000256" key="4">
    <source>
        <dbReference type="ARBA" id="ARBA00022692"/>
    </source>
</evidence>
<dbReference type="PANTHER" id="PTHR43738">
    <property type="entry name" value="ABC TRANSPORTER, MEMBRANE PROTEIN"/>
    <property type="match status" value="1"/>
</dbReference>
<dbReference type="Pfam" id="PF02687">
    <property type="entry name" value="FtsX"/>
    <property type="match status" value="1"/>
</dbReference>
<feature type="domain" description="MacB-like periplasmic core" evidence="9">
    <location>
        <begin position="21"/>
        <end position="272"/>
    </location>
</feature>
<evidence type="ECO:0000259" key="8">
    <source>
        <dbReference type="Pfam" id="PF02687"/>
    </source>
</evidence>
<dbReference type="InterPro" id="IPR051125">
    <property type="entry name" value="ABC-4/HrtB_transporter"/>
</dbReference>
<comment type="caution">
    <text evidence="10">The sequence shown here is derived from an EMBL/GenBank/DDBJ whole genome shotgun (WGS) entry which is preliminary data.</text>
</comment>
<sequence>MVSIARKNLLEDFPRFLVAQAGIMFAVTLVTMQTGIFNGFTRSSSQLIYNSNADIWVTSDRMVQLELTLPMPLSHLLLARQLPGVERAEALVFSGSLWRPPSGEISRVRVVGFEPNGQLFRPVNIVQGSLSALKKPYTVMVDTTNLNSLNVRGVGDVVEVGSLPAQLIGLTQGNRSIVSNAFMFTSLENANAYITSGQTTTISCKLPSGSEELTCTNTYFTNPVEDSQEEVSTTTEPPAIPKKLVASDLITYILIKAEPDQDLQELKGEIEAALPNTKTYTSEEFTAKNRIFWQRRTGIGFVLGLGAVVGVIVGVIIVAQILYSSVSDHLKEFGTLKAMGASDAQIYGVIVEQALWMAVLGYIPSTALCYGIATWTFATQGILILITPTSMLWVFGLTVFMCVGSAAFAIQKVTRLDPAMVFKA</sequence>
<name>A0A6B3N6Y3_9CYAN</name>
<dbReference type="Pfam" id="PF12704">
    <property type="entry name" value="MacB_PCD"/>
    <property type="match status" value="1"/>
</dbReference>
<dbReference type="InterPro" id="IPR025857">
    <property type="entry name" value="MacB_PCD"/>
</dbReference>
<dbReference type="InterPro" id="IPR003838">
    <property type="entry name" value="ABC3_permease_C"/>
</dbReference>
<keyword evidence="4 7" id="KW-0812">Transmembrane</keyword>
<comment type="subcellular location">
    <subcellularLocation>
        <location evidence="1">Cell membrane</location>
        <topology evidence="1">Multi-pass membrane protein</topology>
    </subcellularLocation>
</comment>
<evidence type="ECO:0000256" key="5">
    <source>
        <dbReference type="ARBA" id="ARBA00022989"/>
    </source>
</evidence>
<keyword evidence="6 7" id="KW-0472">Membrane</keyword>
<evidence type="ECO:0000256" key="2">
    <source>
        <dbReference type="ARBA" id="ARBA00022448"/>
    </source>
</evidence>
<keyword evidence="3" id="KW-1003">Cell membrane</keyword>
<dbReference type="EMBL" id="JAAHFQ010000095">
    <property type="protein sequence ID" value="NER27370.1"/>
    <property type="molecule type" value="Genomic_DNA"/>
</dbReference>
<dbReference type="InterPro" id="IPR005891">
    <property type="entry name" value="DevC"/>
</dbReference>
<feature type="transmembrane region" description="Helical" evidence="7">
    <location>
        <begin position="392"/>
        <end position="410"/>
    </location>
</feature>
<keyword evidence="2" id="KW-0813">Transport</keyword>
<proteinExistence type="predicted"/>
<feature type="domain" description="ABC3 transporter permease C-terminal" evidence="8">
    <location>
        <begin position="307"/>
        <end position="418"/>
    </location>
</feature>
<protein>
    <submittedName>
        <fullName evidence="10">FtsX-like permease family protein</fullName>
    </submittedName>
</protein>
<dbReference type="GO" id="GO:0005886">
    <property type="term" value="C:plasma membrane"/>
    <property type="evidence" value="ECO:0007669"/>
    <property type="project" value="UniProtKB-SubCell"/>
</dbReference>
<keyword evidence="5 7" id="KW-1133">Transmembrane helix</keyword>
<reference evidence="10" key="1">
    <citation type="submission" date="2019-11" db="EMBL/GenBank/DDBJ databases">
        <title>Genomic insights into an expanded diversity of filamentous marine cyanobacteria reveals the extraordinary biosynthetic potential of Moorea and Okeania.</title>
        <authorList>
            <person name="Ferreira Leao T."/>
            <person name="Wang M."/>
            <person name="Moss N."/>
            <person name="Da Silva R."/>
            <person name="Sanders J."/>
            <person name="Nurk S."/>
            <person name="Gurevich A."/>
            <person name="Humphrey G."/>
            <person name="Reher R."/>
            <person name="Zhu Q."/>
            <person name="Belda-Ferre P."/>
            <person name="Glukhov E."/>
            <person name="Rex R."/>
            <person name="Dorrestein P.C."/>
            <person name="Knight R."/>
            <person name="Pevzner P."/>
            <person name="Gerwick W.H."/>
            <person name="Gerwick L."/>
        </authorList>
    </citation>
    <scope>NUCLEOTIDE SEQUENCE</scope>
    <source>
        <strain evidence="10">SIO1C4</strain>
    </source>
</reference>
<evidence type="ECO:0000259" key="9">
    <source>
        <dbReference type="Pfam" id="PF12704"/>
    </source>
</evidence>
<evidence type="ECO:0000313" key="10">
    <source>
        <dbReference type="EMBL" id="NER27370.1"/>
    </source>
</evidence>
<gene>
    <name evidence="10" type="ORF">F6J89_06975</name>
</gene>
<feature type="transmembrane region" description="Helical" evidence="7">
    <location>
        <begin position="298"/>
        <end position="324"/>
    </location>
</feature>
<evidence type="ECO:0000256" key="6">
    <source>
        <dbReference type="ARBA" id="ARBA00023136"/>
    </source>
</evidence>
<dbReference type="PANTHER" id="PTHR43738:SF1">
    <property type="entry name" value="HEMIN TRANSPORT SYSTEM PERMEASE PROTEIN HRTB-RELATED"/>
    <property type="match status" value="1"/>
</dbReference>
<organism evidence="10">
    <name type="scientific">Symploca sp. SIO1C4</name>
    <dbReference type="NCBI Taxonomy" id="2607765"/>
    <lineage>
        <taxon>Bacteria</taxon>
        <taxon>Bacillati</taxon>
        <taxon>Cyanobacteriota</taxon>
        <taxon>Cyanophyceae</taxon>
        <taxon>Coleofasciculales</taxon>
        <taxon>Coleofasciculaceae</taxon>
        <taxon>Symploca</taxon>
    </lineage>
</organism>
<evidence type="ECO:0000256" key="7">
    <source>
        <dbReference type="SAM" id="Phobius"/>
    </source>
</evidence>
<dbReference type="AlphaFoldDB" id="A0A6B3N6Y3"/>
<accession>A0A6B3N6Y3</accession>